<protein>
    <recommendedName>
        <fullName evidence="6">Translocation protein sec66</fullName>
    </recommendedName>
</protein>
<feature type="compositionally biased region" description="Low complexity" evidence="2">
    <location>
        <begin position="165"/>
        <end position="180"/>
    </location>
</feature>
<evidence type="ECO:0000313" key="5">
    <source>
        <dbReference type="Proteomes" id="UP000318582"/>
    </source>
</evidence>
<dbReference type="Pfam" id="PF09802">
    <property type="entry name" value="Sec66"/>
    <property type="match status" value="1"/>
</dbReference>
<evidence type="ECO:0000256" key="1">
    <source>
        <dbReference type="SAM" id="Coils"/>
    </source>
</evidence>
<dbReference type="GO" id="GO:0031207">
    <property type="term" value="C:Sec62/Sec63 complex"/>
    <property type="evidence" value="ECO:0007669"/>
    <property type="project" value="InterPro"/>
</dbReference>
<keyword evidence="3" id="KW-1133">Transmembrane helix</keyword>
<dbReference type="Proteomes" id="UP000318582">
    <property type="component" value="Unassembled WGS sequence"/>
</dbReference>
<dbReference type="GO" id="GO:0031204">
    <property type="term" value="P:post-translational protein targeting to membrane, translocation"/>
    <property type="evidence" value="ECO:0007669"/>
    <property type="project" value="InterPro"/>
</dbReference>
<dbReference type="PANTHER" id="PTHR28229:SF1">
    <property type="entry name" value="TRANSLOCATION PROTEIN SEC66"/>
    <property type="match status" value="1"/>
</dbReference>
<evidence type="ECO:0000313" key="4">
    <source>
        <dbReference type="EMBL" id="TPX60113.1"/>
    </source>
</evidence>
<proteinExistence type="predicted"/>
<keyword evidence="1" id="KW-0175">Coiled coil</keyword>
<accession>A0A507E7S3</accession>
<keyword evidence="5" id="KW-1185">Reference proteome</keyword>
<dbReference type="OrthoDB" id="73168at2759"/>
<evidence type="ECO:0000256" key="2">
    <source>
        <dbReference type="SAM" id="MobiDB-lite"/>
    </source>
</evidence>
<reference evidence="4 5" key="1">
    <citation type="journal article" date="2019" name="Sci. Rep.">
        <title>Comparative genomics of chytrid fungi reveal insights into the obligate biotrophic and pathogenic lifestyle of Synchytrium endobioticum.</title>
        <authorList>
            <person name="van de Vossenberg B.T.L.H."/>
            <person name="Warris S."/>
            <person name="Nguyen H.D.T."/>
            <person name="van Gent-Pelzer M.P.E."/>
            <person name="Joly D.L."/>
            <person name="van de Geest H.C."/>
            <person name="Bonants P.J.M."/>
            <person name="Smith D.S."/>
            <person name="Levesque C.A."/>
            <person name="van der Lee T.A.J."/>
        </authorList>
    </citation>
    <scope>NUCLEOTIDE SEQUENCE [LARGE SCALE GENOMIC DNA]</scope>
    <source>
        <strain evidence="4 5">CBS 809.83</strain>
    </source>
</reference>
<dbReference type="InterPro" id="IPR018624">
    <property type="entry name" value="Sec66"/>
</dbReference>
<name>A0A507E7S3_9FUNG</name>
<dbReference type="STRING" id="109895.A0A507E7S3"/>
<feature type="region of interest" description="Disordered" evidence="2">
    <location>
        <begin position="165"/>
        <end position="240"/>
    </location>
</feature>
<keyword evidence="3" id="KW-0472">Membrane</keyword>
<feature type="compositionally biased region" description="Low complexity" evidence="2">
    <location>
        <begin position="223"/>
        <end position="232"/>
    </location>
</feature>
<sequence length="240" mass="26709">MTSANAAFWTPVLYLIGIGLLFTAYVRWNRAKQLVAVEHAHTDGYFPPHTARTQYNELAEMYSPEDPNGLKLLMTALMKRALTDVQRVFHIREEKPPLQQLVNKGTVGEDLLEKLVTAEQELEGEINEVMEEAEMYKAGWGKTIFQEASQIVQMQAQREAQLTAQQQAQQNAERAAATANVGSADEQKSVSGSPTETDAERSQRIANELMAEEEEEKRRAAKTGKAGTAGKGSKTKRKTK</sequence>
<gene>
    <name evidence="4" type="ORF">PhCBS80983_g01958</name>
</gene>
<dbReference type="PANTHER" id="PTHR28229">
    <property type="entry name" value="TRANSLOCATION PROTEIN SEC66"/>
    <property type="match status" value="1"/>
</dbReference>
<evidence type="ECO:0000256" key="3">
    <source>
        <dbReference type="SAM" id="Phobius"/>
    </source>
</evidence>
<comment type="caution">
    <text evidence="4">The sequence shown here is derived from an EMBL/GenBank/DDBJ whole genome shotgun (WGS) entry which is preliminary data.</text>
</comment>
<feature type="coiled-coil region" evidence="1">
    <location>
        <begin position="108"/>
        <end position="139"/>
    </location>
</feature>
<keyword evidence="3" id="KW-0812">Transmembrane</keyword>
<dbReference type="EMBL" id="QEAQ01000018">
    <property type="protein sequence ID" value="TPX60113.1"/>
    <property type="molecule type" value="Genomic_DNA"/>
</dbReference>
<evidence type="ECO:0008006" key="6">
    <source>
        <dbReference type="Google" id="ProtNLM"/>
    </source>
</evidence>
<organism evidence="4 5">
    <name type="scientific">Powellomyces hirtus</name>
    <dbReference type="NCBI Taxonomy" id="109895"/>
    <lineage>
        <taxon>Eukaryota</taxon>
        <taxon>Fungi</taxon>
        <taxon>Fungi incertae sedis</taxon>
        <taxon>Chytridiomycota</taxon>
        <taxon>Chytridiomycota incertae sedis</taxon>
        <taxon>Chytridiomycetes</taxon>
        <taxon>Spizellomycetales</taxon>
        <taxon>Powellomycetaceae</taxon>
        <taxon>Powellomyces</taxon>
    </lineage>
</organism>
<dbReference type="AlphaFoldDB" id="A0A507E7S3"/>
<feature type="transmembrane region" description="Helical" evidence="3">
    <location>
        <begin position="6"/>
        <end position="26"/>
    </location>
</feature>